<dbReference type="Gene3D" id="2.100.10.30">
    <property type="entry name" value="Jacalin-like lectin domain"/>
    <property type="match status" value="1"/>
</dbReference>
<accession>E1IE87</accession>
<dbReference type="SMART" id="SM00915">
    <property type="entry name" value="Jacalin"/>
    <property type="match status" value="1"/>
</dbReference>
<dbReference type="Pfam" id="PF14520">
    <property type="entry name" value="HHH_5"/>
    <property type="match status" value="1"/>
</dbReference>
<evidence type="ECO:0000313" key="3">
    <source>
        <dbReference type="EMBL" id="EFO80413.1"/>
    </source>
</evidence>
<feature type="compositionally biased region" description="Acidic residues" evidence="1">
    <location>
        <begin position="145"/>
        <end position="175"/>
    </location>
</feature>
<dbReference type="InterPro" id="IPR036404">
    <property type="entry name" value="Jacalin-like_lectin_dom_sf"/>
</dbReference>
<organism evidence="3 4">
    <name type="scientific">Oscillochloris trichoides DG-6</name>
    <dbReference type="NCBI Taxonomy" id="765420"/>
    <lineage>
        <taxon>Bacteria</taxon>
        <taxon>Bacillati</taxon>
        <taxon>Chloroflexota</taxon>
        <taxon>Chloroflexia</taxon>
        <taxon>Chloroflexales</taxon>
        <taxon>Chloroflexineae</taxon>
        <taxon>Oscillochloridaceae</taxon>
        <taxon>Oscillochloris</taxon>
    </lineage>
</organism>
<sequence length="273" mass="29459">MQGEAGGIGGIPFTGYTIPEGARLTEVHIFADQFVNALQFVYTDANGDRVEMARIGGEGGQHDAFILGADEHITMISGLADWYIDQIRFHTNLRVSENYGSNGTAMDFCLEVPRGHALVGLYGRADWFIDSLGIVCRKAEHALEPEPEPAPEPEPEPEPAPEPEPEPEPAPEPEPEPAPVAEVSREARPKDLEKIEGIGPKIAALLVNSGILDLNDLAATPVERIKAILSAAGSRYSIADPTTWPEQAAYGARGDWDGMLAFQKQLKGGRRVG</sequence>
<dbReference type="Gene3D" id="1.10.150.20">
    <property type="entry name" value="5' to 3' exonuclease, C-terminal subdomain"/>
    <property type="match status" value="1"/>
</dbReference>
<protein>
    <recommendedName>
        <fullName evidence="2">Jacalin-type lectin domain-containing protein</fullName>
    </recommendedName>
</protein>
<dbReference type="PROSITE" id="PS51752">
    <property type="entry name" value="JACALIN_LECTIN"/>
    <property type="match status" value="1"/>
</dbReference>
<dbReference type="AlphaFoldDB" id="E1IE87"/>
<dbReference type="Pfam" id="PF01419">
    <property type="entry name" value="Jacalin"/>
    <property type="match status" value="1"/>
</dbReference>
<dbReference type="CDD" id="cd09302">
    <property type="entry name" value="Jacalin_like"/>
    <property type="match status" value="1"/>
</dbReference>
<proteinExistence type="predicted"/>
<reference evidence="3 4" key="1">
    <citation type="journal article" date="2011" name="J. Bacteriol.">
        <title>Draft genome sequence of the anoxygenic filamentous phototrophic bacterium Oscillochloris trichoides subsp. DG-6.</title>
        <authorList>
            <person name="Kuznetsov B.B."/>
            <person name="Ivanovsky R.N."/>
            <person name="Keppen O.I."/>
            <person name="Sukhacheva M.V."/>
            <person name="Bumazhkin B.K."/>
            <person name="Patutina E.O."/>
            <person name="Beletsky A.V."/>
            <person name="Mardanov A.V."/>
            <person name="Baslerov R.V."/>
            <person name="Panteleeva A.N."/>
            <person name="Kolganova T.V."/>
            <person name="Ravin N.V."/>
            <person name="Skryabin K.G."/>
        </authorList>
    </citation>
    <scope>NUCLEOTIDE SEQUENCE [LARGE SCALE GENOMIC DNA]</scope>
    <source>
        <strain evidence="3 4">DG-6</strain>
    </source>
</reference>
<dbReference type="PANTHER" id="PTHR46506">
    <property type="entry name" value="OS05G0143600 PROTEIN"/>
    <property type="match status" value="1"/>
</dbReference>
<gene>
    <name evidence="3" type="ORF">OSCT_1638</name>
</gene>
<evidence type="ECO:0000256" key="1">
    <source>
        <dbReference type="SAM" id="MobiDB-lite"/>
    </source>
</evidence>
<dbReference type="InterPro" id="IPR001229">
    <property type="entry name" value="Jacalin-like_lectin_dom"/>
</dbReference>
<comment type="caution">
    <text evidence="3">The sequence shown here is derived from an EMBL/GenBank/DDBJ whole genome shotgun (WGS) entry which is preliminary data.</text>
</comment>
<feature type="domain" description="Jacalin-type lectin" evidence="2">
    <location>
        <begin position="1"/>
        <end position="138"/>
    </location>
</feature>
<dbReference type="eggNOG" id="COG3743">
    <property type="taxonomic scope" value="Bacteria"/>
</dbReference>
<dbReference type="SUPFAM" id="SSF51101">
    <property type="entry name" value="Mannose-binding lectins"/>
    <property type="match status" value="1"/>
</dbReference>
<evidence type="ECO:0000259" key="2">
    <source>
        <dbReference type="PROSITE" id="PS51752"/>
    </source>
</evidence>
<dbReference type="HOGENOM" id="CLU_978895_0_0_0"/>
<feature type="region of interest" description="Disordered" evidence="1">
    <location>
        <begin position="142"/>
        <end position="186"/>
    </location>
</feature>
<evidence type="ECO:0000313" key="4">
    <source>
        <dbReference type="Proteomes" id="UP000054010"/>
    </source>
</evidence>
<dbReference type="STRING" id="765420.OSCT_1638"/>
<dbReference type="EMBL" id="ADVR01000052">
    <property type="protein sequence ID" value="EFO80413.1"/>
    <property type="molecule type" value="Genomic_DNA"/>
</dbReference>
<keyword evidence="4" id="KW-1185">Reference proteome</keyword>
<dbReference type="Proteomes" id="UP000054010">
    <property type="component" value="Unassembled WGS sequence"/>
</dbReference>
<name>E1IE87_9CHLR</name>